<dbReference type="Proteomes" id="UP000320876">
    <property type="component" value="Unassembled WGS sequence"/>
</dbReference>
<feature type="transmembrane region" description="Helical" evidence="1">
    <location>
        <begin position="83"/>
        <end position="110"/>
    </location>
</feature>
<evidence type="ECO:0000313" key="2">
    <source>
        <dbReference type="EMBL" id="TQJ05661.1"/>
    </source>
</evidence>
<dbReference type="RefSeq" id="WP_142001154.1">
    <property type="nucleotide sequence ID" value="NZ_VFML01000001.1"/>
</dbReference>
<proteinExistence type="predicted"/>
<sequence length="148" mass="15272">MTENAQTETNPHAASVLKLASAMLRYALWPSVATAAAAVLVSTLLTGTDGLFSSLIGVGVALVSSLATLALMRKTAAMNPMMVMAVAMGGLVGKLLVLLGIAAALGSLSWLHREALALSMLAVVLVWAGAEAMAFRKTKIPTIIPDNR</sequence>
<dbReference type="AlphaFoldDB" id="A0A542DRE2"/>
<accession>A0A542DRE2</accession>
<reference evidence="2 3" key="1">
    <citation type="submission" date="2019-06" db="EMBL/GenBank/DDBJ databases">
        <title>Sequencing the genomes of 1000 actinobacteria strains.</title>
        <authorList>
            <person name="Klenk H.-P."/>
        </authorList>
    </citation>
    <scope>NUCLEOTIDE SEQUENCE [LARGE SCALE GENOMIC DNA]</scope>
    <source>
        <strain evidence="2 3">DSM 45679</strain>
    </source>
</reference>
<keyword evidence="3" id="KW-1185">Reference proteome</keyword>
<evidence type="ECO:0000313" key="3">
    <source>
        <dbReference type="Proteomes" id="UP000320876"/>
    </source>
</evidence>
<evidence type="ECO:0000256" key="1">
    <source>
        <dbReference type="SAM" id="Phobius"/>
    </source>
</evidence>
<keyword evidence="1" id="KW-1133">Transmembrane helix</keyword>
<feature type="transmembrane region" description="Helical" evidence="1">
    <location>
        <begin position="51"/>
        <end position="71"/>
    </location>
</feature>
<keyword evidence="1" id="KW-0812">Transmembrane</keyword>
<dbReference type="EMBL" id="VFML01000001">
    <property type="protein sequence ID" value="TQJ05661.1"/>
    <property type="molecule type" value="Genomic_DNA"/>
</dbReference>
<organism evidence="2 3">
    <name type="scientific">Amycolatopsis cihanbeyliensis</name>
    <dbReference type="NCBI Taxonomy" id="1128664"/>
    <lineage>
        <taxon>Bacteria</taxon>
        <taxon>Bacillati</taxon>
        <taxon>Actinomycetota</taxon>
        <taxon>Actinomycetes</taxon>
        <taxon>Pseudonocardiales</taxon>
        <taxon>Pseudonocardiaceae</taxon>
        <taxon>Amycolatopsis</taxon>
    </lineage>
</organism>
<comment type="caution">
    <text evidence="2">The sequence shown here is derived from an EMBL/GenBank/DDBJ whole genome shotgun (WGS) entry which is preliminary data.</text>
</comment>
<gene>
    <name evidence="2" type="ORF">FB471_5498</name>
</gene>
<feature type="transmembrane region" description="Helical" evidence="1">
    <location>
        <begin position="116"/>
        <end position="135"/>
    </location>
</feature>
<dbReference type="OrthoDB" id="5190621at2"/>
<feature type="transmembrane region" description="Helical" evidence="1">
    <location>
        <begin position="26"/>
        <end position="45"/>
    </location>
</feature>
<keyword evidence="1" id="KW-0472">Membrane</keyword>
<protein>
    <recommendedName>
        <fullName evidence="4">ATP synthase protein I</fullName>
    </recommendedName>
</protein>
<name>A0A542DRE2_AMYCI</name>
<evidence type="ECO:0008006" key="4">
    <source>
        <dbReference type="Google" id="ProtNLM"/>
    </source>
</evidence>